<dbReference type="Gene3D" id="2.102.30.10">
    <property type="entry name" value="tm1086 (SG structure) domain"/>
    <property type="match status" value="1"/>
</dbReference>
<dbReference type="Gene3D" id="2.40.10.170">
    <property type="match status" value="1"/>
</dbReference>
<protein>
    <submittedName>
        <fullName evidence="3">DUF4438 domain-containing protein</fullName>
    </submittedName>
</protein>
<evidence type="ECO:0000259" key="2">
    <source>
        <dbReference type="Pfam" id="PF20999"/>
    </source>
</evidence>
<dbReference type="InterPro" id="IPR029433">
    <property type="entry name" value="DUF4438_N"/>
</dbReference>
<evidence type="ECO:0000313" key="3">
    <source>
        <dbReference type="EMBL" id="HGE99210.1"/>
    </source>
</evidence>
<dbReference type="InterPro" id="IPR044910">
    <property type="entry name" value="TM_1086_SG_dom"/>
</dbReference>
<dbReference type="Gene3D" id="4.10.1180.10">
    <property type="entry name" value="tm1086 domain"/>
    <property type="match status" value="1"/>
</dbReference>
<dbReference type="EMBL" id="DTMQ01000024">
    <property type="protein sequence ID" value="HGE99210.1"/>
    <property type="molecule type" value="Genomic_DNA"/>
</dbReference>
<feature type="domain" description="DUF4438" evidence="1">
    <location>
        <begin position="28"/>
        <end position="160"/>
    </location>
</feature>
<dbReference type="Pfam" id="PF14505">
    <property type="entry name" value="DUF4438"/>
    <property type="match status" value="1"/>
</dbReference>
<reference evidence="3" key="1">
    <citation type="journal article" date="2020" name="mSystems">
        <title>Genome- and Community-Level Interaction Insights into Carbon Utilization and Element Cycling Functions of Hydrothermarchaeota in Hydrothermal Sediment.</title>
        <authorList>
            <person name="Zhou Z."/>
            <person name="Liu Y."/>
            <person name="Xu W."/>
            <person name="Pan J."/>
            <person name="Luo Z.H."/>
            <person name="Li M."/>
        </authorList>
    </citation>
    <scope>NUCLEOTIDE SEQUENCE [LARGE SCALE GENOMIC DNA]</scope>
    <source>
        <strain evidence="3">SpSt-906</strain>
    </source>
</reference>
<name>A0A7C3UQS7_UNCW3</name>
<dbReference type="AlphaFoldDB" id="A0A7C3UQS7"/>
<sequence>MKIRTNKDRLPIISVLGEVAHPKRRLPYTVSYKGEPKVFPGTGGILYNIKVGDRVFGWVGDHLEPGVSIRLKDEDENRALNTYACIGNRAWVVSGESSGDKGFVTGKHGGIEHILVYFPEKTLKRLAIGDRIQIKAVGCGLEILDLPEVKFFNLDPELLESLPLRIKDGFLYFPVTHILPPEIMGSGIGGITASSGDYDITTQDEAMIKRYRLDELRFGDFVCLLDADNSYGRCLRRGAVSIGVVCHSNCVVAGHGPGVTTVATSPEGRIKPVLDKKANIARFIFGKGWGQK</sequence>
<accession>A0A7C3UQS7</accession>
<feature type="domain" description="DUF4438" evidence="2">
    <location>
        <begin position="162"/>
        <end position="283"/>
    </location>
</feature>
<evidence type="ECO:0000259" key="1">
    <source>
        <dbReference type="Pfam" id="PF14505"/>
    </source>
</evidence>
<proteinExistence type="predicted"/>
<dbReference type="InterPro" id="IPR048399">
    <property type="entry name" value="DUF4438_C"/>
</dbReference>
<dbReference type="InterPro" id="IPR044909">
    <property type="entry name" value="TM_1086_sf"/>
</dbReference>
<comment type="caution">
    <text evidence="3">The sequence shown here is derived from an EMBL/GenBank/DDBJ whole genome shotgun (WGS) entry which is preliminary data.</text>
</comment>
<gene>
    <name evidence="3" type="ORF">ENX07_03965</name>
</gene>
<dbReference type="Pfam" id="PF20999">
    <property type="entry name" value="DUF4438_C"/>
    <property type="match status" value="1"/>
</dbReference>
<organism evidence="3">
    <name type="scientific">candidate division WOR-3 bacterium</name>
    <dbReference type="NCBI Taxonomy" id="2052148"/>
    <lineage>
        <taxon>Bacteria</taxon>
        <taxon>Bacteria division WOR-3</taxon>
    </lineage>
</organism>